<dbReference type="GO" id="GO:0005634">
    <property type="term" value="C:nucleus"/>
    <property type="evidence" value="ECO:0007669"/>
    <property type="project" value="TreeGrafter"/>
</dbReference>
<dbReference type="SUPFAM" id="SSF51197">
    <property type="entry name" value="Clavaminate synthase-like"/>
    <property type="match status" value="1"/>
</dbReference>
<feature type="domain" description="Peptidase C19 ubiquitin carboxyl-terminal hydrolase" evidence="2">
    <location>
        <begin position="43"/>
        <end position="177"/>
    </location>
</feature>
<feature type="compositionally biased region" description="Polar residues" evidence="1">
    <location>
        <begin position="329"/>
        <end position="339"/>
    </location>
</feature>
<dbReference type="CDD" id="cd02257">
    <property type="entry name" value="Peptidase_C19"/>
    <property type="match status" value="1"/>
</dbReference>
<evidence type="ECO:0000259" key="2">
    <source>
        <dbReference type="Pfam" id="PF00443"/>
    </source>
</evidence>
<comment type="caution">
    <text evidence="3">The sequence shown here is derived from an EMBL/GenBank/DDBJ whole genome shotgun (WGS) entry which is preliminary data.</text>
</comment>
<proteinExistence type="predicted"/>
<protein>
    <recommendedName>
        <fullName evidence="2">Peptidase C19 ubiquitin carboxyl-terminal hydrolase domain-containing protein</fullName>
    </recommendedName>
</protein>
<dbReference type="Proteomes" id="UP000824120">
    <property type="component" value="Chromosome 10"/>
</dbReference>
<keyword evidence="4" id="KW-1185">Reference proteome</keyword>
<dbReference type="InterPro" id="IPR001394">
    <property type="entry name" value="Peptidase_C19_UCH"/>
</dbReference>
<accession>A0A9J5X0Z5</accession>
<feature type="compositionally biased region" description="Basic and acidic residues" evidence="1">
    <location>
        <begin position="300"/>
        <end position="314"/>
    </location>
</feature>
<dbReference type="GO" id="GO:0004843">
    <property type="term" value="F:cysteine-type deubiquitinase activity"/>
    <property type="evidence" value="ECO:0007669"/>
    <property type="project" value="InterPro"/>
</dbReference>
<dbReference type="PANTHER" id="PTHR24006:SF863">
    <property type="entry name" value="UBIQUITIN CARBOXYL-TERMINAL HYDROLASE"/>
    <property type="match status" value="1"/>
</dbReference>
<reference evidence="3 4" key="1">
    <citation type="submission" date="2020-09" db="EMBL/GenBank/DDBJ databases">
        <title>De no assembly of potato wild relative species, Solanum commersonii.</title>
        <authorList>
            <person name="Cho K."/>
        </authorList>
    </citation>
    <scope>NUCLEOTIDE SEQUENCE [LARGE SCALE GENOMIC DNA]</scope>
    <source>
        <strain evidence="3">LZ3.2</strain>
        <tissue evidence="3">Leaf</tissue>
    </source>
</reference>
<dbReference type="GO" id="GO:0016579">
    <property type="term" value="P:protein deubiquitination"/>
    <property type="evidence" value="ECO:0007669"/>
    <property type="project" value="InterPro"/>
</dbReference>
<dbReference type="EMBL" id="JACXVP010000010">
    <property type="protein sequence ID" value="KAG5580956.1"/>
    <property type="molecule type" value="Genomic_DNA"/>
</dbReference>
<dbReference type="OrthoDB" id="1304084at2759"/>
<evidence type="ECO:0000256" key="1">
    <source>
        <dbReference type="SAM" id="MobiDB-lite"/>
    </source>
</evidence>
<dbReference type="InterPro" id="IPR050164">
    <property type="entry name" value="Peptidase_C19"/>
</dbReference>
<name>A0A9J5X0Z5_SOLCO</name>
<evidence type="ECO:0000313" key="3">
    <source>
        <dbReference type="EMBL" id="KAG5580956.1"/>
    </source>
</evidence>
<dbReference type="PANTHER" id="PTHR24006">
    <property type="entry name" value="UBIQUITIN CARBOXYL-TERMINAL HYDROLASE"/>
    <property type="match status" value="1"/>
</dbReference>
<dbReference type="Gene3D" id="3.90.70.10">
    <property type="entry name" value="Cysteine proteinases"/>
    <property type="match status" value="1"/>
</dbReference>
<dbReference type="Pfam" id="PF00443">
    <property type="entry name" value="UCH"/>
    <property type="match status" value="1"/>
</dbReference>
<dbReference type="InterPro" id="IPR038765">
    <property type="entry name" value="Papain-like_cys_pep_sf"/>
</dbReference>
<evidence type="ECO:0000313" key="4">
    <source>
        <dbReference type="Proteomes" id="UP000824120"/>
    </source>
</evidence>
<feature type="region of interest" description="Disordered" evidence="1">
    <location>
        <begin position="292"/>
        <end position="339"/>
    </location>
</feature>
<dbReference type="GO" id="GO:0005829">
    <property type="term" value="C:cytosol"/>
    <property type="evidence" value="ECO:0007669"/>
    <property type="project" value="TreeGrafter"/>
</dbReference>
<organism evidence="3 4">
    <name type="scientific">Solanum commersonii</name>
    <name type="common">Commerson's wild potato</name>
    <name type="synonym">Commerson's nightshade</name>
    <dbReference type="NCBI Taxonomy" id="4109"/>
    <lineage>
        <taxon>Eukaryota</taxon>
        <taxon>Viridiplantae</taxon>
        <taxon>Streptophyta</taxon>
        <taxon>Embryophyta</taxon>
        <taxon>Tracheophyta</taxon>
        <taxon>Spermatophyta</taxon>
        <taxon>Magnoliopsida</taxon>
        <taxon>eudicotyledons</taxon>
        <taxon>Gunneridae</taxon>
        <taxon>Pentapetalae</taxon>
        <taxon>asterids</taxon>
        <taxon>lamiids</taxon>
        <taxon>Solanales</taxon>
        <taxon>Solanaceae</taxon>
        <taxon>Solanoideae</taxon>
        <taxon>Solaneae</taxon>
        <taxon>Solanum</taxon>
    </lineage>
</organism>
<sequence length="339" mass="37954">MLKLEGQSGSSGKISSVVSSEDYEEWEIVGSKNKSAVTRTQDFIPSNFSAIIGGQLKSLVKVRGNKASAIVKPLVVFHLDISHKAVHNIVDSLRLFSAPQTLEGYRTTVGMVGVATASKYISIHTLPKMMILHLKRFGYGRYGSTKLHKHVHFPLELVISCELVQEENAQALSNNRYKSCLHRAVVNNKTPRKSLSFFLCPEKDKVVSPPTEFVDYNNPRLYTDFTWPALVEFTQSITELILTLFKLSRCGFKTIIGNVVNAKILRNTPPPSLLDIIEETCDNPRIKEKKAKFSNSMGKDFNKRRVSERTDGKGRGKKRKRVGQDLDCTVSQHSANAKD</sequence>
<gene>
    <name evidence="3" type="ORF">H5410_051583</name>
</gene>
<dbReference type="AlphaFoldDB" id="A0A9J5X0Z5"/>
<dbReference type="SUPFAM" id="SSF54001">
    <property type="entry name" value="Cysteine proteinases"/>
    <property type="match status" value="1"/>
</dbReference>